<evidence type="ECO:0000313" key="4">
    <source>
        <dbReference type="EMBL" id="MBO8431612.1"/>
    </source>
</evidence>
<proteinExistence type="predicted"/>
<gene>
    <name evidence="4" type="ORF">IAC76_09520</name>
</gene>
<dbReference type="EMBL" id="JADIND010000213">
    <property type="protein sequence ID" value="MBO8431612.1"/>
    <property type="molecule type" value="Genomic_DNA"/>
</dbReference>
<name>A0A9D9DPC5_9BACT</name>
<dbReference type="GO" id="GO:0016757">
    <property type="term" value="F:glycosyltransferase activity"/>
    <property type="evidence" value="ECO:0007669"/>
    <property type="project" value="UniProtKB-KW"/>
</dbReference>
<dbReference type="CDD" id="cd00761">
    <property type="entry name" value="Glyco_tranf_GTA_type"/>
    <property type="match status" value="1"/>
</dbReference>
<dbReference type="Proteomes" id="UP000823632">
    <property type="component" value="Unassembled WGS sequence"/>
</dbReference>
<protein>
    <submittedName>
        <fullName evidence="4">Glycosyltransferase</fullName>
    </submittedName>
</protein>
<evidence type="ECO:0000313" key="5">
    <source>
        <dbReference type="Proteomes" id="UP000823632"/>
    </source>
</evidence>
<dbReference type="InterPro" id="IPR001173">
    <property type="entry name" value="Glyco_trans_2-like"/>
</dbReference>
<keyword evidence="1" id="KW-0328">Glycosyltransferase</keyword>
<dbReference type="Pfam" id="PF00535">
    <property type="entry name" value="Glycos_transf_2"/>
    <property type="match status" value="1"/>
</dbReference>
<dbReference type="InterPro" id="IPR029044">
    <property type="entry name" value="Nucleotide-diphossugar_trans"/>
</dbReference>
<dbReference type="SUPFAM" id="SSF53448">
    <property type="entry name" value="Nucleotide-diphospho-sugar transferases"/>
    <property type="match status" value="1"/>
</dbReference>
<dbReference type="AlphaFoldDB" id="A0A9D9DPC5"/>
<sequence length="317" mass="37062">MGEFSNYINELNEDLRKNPAVKSCTKPLVSVIVPAFNAEETIAKCLQSILKQSFKNIEIITVNDGSNDNSLNILKNYARKDSRIKIINKENEGLSCARNDGLNIACGEYIGYIDSDDWTDVKFYEKLYNAAKKYDADIAAGNIIRCGKLIRKYRIKYEKEKLFTDSTEKLKAAGIPKYNYVWNKIYKRESLININICFPAGKVYEDIQWSIKIVYFMKNFLTVPDCNYFYRKNQSSIVSTTKKNEKKRKDGEEAVDVMVKFAEEHNLTEILKNNKLKRKKILFYGLKVMEITEYYPHTKVYKLFGFLPVYRTRRDFR</sequence>
<dbReference type="PANTHER" id="PTHR22916">
    <property type="entry name" value="GLYCOSYLTRANSFERASE"/>
    <property type="match status" value="1"/>
</dbReference>
<organism evidence="4 5">
    <name type="scientific">Candidatus Scatousia excrementipullorum</name>
    <dbReference type="NCBI Taxonomy" id="2840936"/>
    <lineage>
        <taxon>Bacteria</taxon>
        <taxon>Candidatus Scatousia</taxon>
    </lineage>
</organism>
<evidence type="ECO:0000256" key="2">
    <source>
        <dbReference type="ARBA" id="ARBA00022679"/>
    </source>
</evidence>
<evidence type="ECO:0000256" key="1">
    <source>
        <dbReference type="ARBA" id="ARBA00022676"/>
    </source>
</evidence>
<reference evidence="4" key="2">
    <citation type="journal article" date="2021" name="PeerJ">
        <title>Extensive microbial diversity within the chicken gut microbiome revealed by metagenomics and culture.</title>
        <authorList>
            <person name="Gilroy R."/>
            <person name="Ravi A."/>
            <person name="Getino M."/>
            <person name="Pursley I."/>
            <person name="Horton D.L."/>
            <person name="Alikhan N.F."/>
            <person name="Baker D."/>
            <person name="Gharbi K."/>
            <person name="Hall N."/>
            <person name="Watson M."/>
            <person name="Adriaenssens E.M."/>
            <person name="Foster-Nyarko E."/>
            <person name="Jarju S."/>
            <person name="Secka A."/>
            <person name="Antonio M."/>
            <person name="Oren A."/>
            <person name="Chaudhuri R.R."/>
            <person name="La Ragione R."/>
            <person name="Hildebrand F."/>
            <person name="Pallen M.J."/>
        </authorList>
    </citation>
    <scope>NUCLEOTIDE SEQUENCE</scope>
    <source>
        <strain evidence="4">10192</strain>
    </source>
</reference>
<feature type="domain" description="Glycosyltransferase 2-like" evidence="3">
    <location>
        <begin position="30"/>
        <end position="191"/>
    </location>
</feature>
<comment type="caution">
    <text evidence="4">The sequence shown here is derived from an EMBL/GenBank/DDBJ whole genome shotgun (WGS) entry which is preliminary data.</text>
</comment>
<keyword evidence="2" id="KW-0808">Transferase</keyword>
<reference evidence="4" key="1">
    <citation type="submission" date="2020-10" db="EMBL/GenBank/DDBJ databases">
        <authorList>
            <person name="Gilroy R."/>
        </authorList>
    </citation>
    <scope>NUCLEOTIDE SEQUENCE</scope>
    <source>
        <strain evidence="4">10192</strain>
    </source>
</reference>
<evidence type="ECO:0000259" key="3">
    <source>
        <dbReference type="Pfam" id="PF00535"/>
    </source>
</evidence>
<accession>A0A9D9DPC5</accession>
<dbReference type="Gene3D" id="3.90.550.10">
    <property type="entry name" value="Spore Coat Polysaccharide Biosynthesis Protein SpsA, Chain A"/>
    <property type="match status" value="1"/>
</dbReference>
<dbReference type="PANTHER" id="PTHR22916:SF51">
    <property type="entry name" value="GLYCOSYLTRANSFERASE EPSH-RELATED"/>
    <property type="match status" value="1"/>
</dbReference>